<dbReference type="STRING" id="4577.A0A1D6EMG6"/>
<dbReference type="ExpressionAtlas" id="A0A1D6EMG6">
    <property type="expression patterns" value="baseline and differential"/>
</dbReference>
<proteinExistence type="predicted"/>
<evidence type="ECO:0000313" key="1">
    <source>
        <dbReference type="EMBL" id="ONM21064.1"/>
    </source>
</evidence>
<reference evidence="1" key="1">
    <citation type="submission" date="2015-12" db="EMBL/GenBank/DDBJ databases">
        <title>Update maize B73 reference genome by single molecule sequencing technologies.</title>
        <authorList>
            <consortium name="Maize Genome Sequencing Project"/>
            <person name="Ware D."/>
        </authorList>
    </citation>
    <scope>NUCLEOTIDE SEQUENCE [LARGE SCALE GENOMIC DNA]</scope>
    <source>
        <tissue evidence="1">Seedling</tissue>
    </source>
</reference>
<sequence>MYLECWHLLDFPTLRLRPFYSRRARLCQRSGAILPALRPILSPASFLVELTRLCAAATPEDVILSTPETTTGEHQVQLGFLSSIAEQFLLRPFLVGIFFDPALDKSSRLFELVFKRLTLGDNVLLEDDIDAIAAQLACPRVLVGLTRLRATTTLDDVILSPLETATRMWMTGRRGCEEDGRGWGSRQGGGCARGGMGRHHGDDAGFAHATRICCGGGGEERWGIRVGEDRGH</sequence>
<dbReference type="PaxDb" id="4577-AC191107.4_FGP002"/>
<name>A0A1D6EMG6_MAIZE</name>
<organism evidence="1">
    <name type="scientific">Zea mays</name>
    <name type="common">Maize</name>
    <dbReference type="NCBI Taxonomy" id="4577"/>
    <lineage>
        <taxon>Eukaryota</taxon>
        <taxon>Viridiplantae</taxon>
        <taxon>Streptophyta</taxon>
        <taxon>Embryophyta</taxon>
        <taxon>Tracheophyta</taxon>
        <taxon>Spermatophyta</taxon>
        <taxon>Magnoliopsida</taxon>
        <taxon>Liliopsida</taxon>
        <taxon>Poales</taxon>
        <taxon>Poaceae</taxon>
        <taxon>PACMAD clade</taxon>
        <taxon>Panicoideae</taxon>
        <taxon>Andropogonodae</taxon>
        <taxon>Andropogoneae</taxon>
        <taxon>Tripsacinae</taxon>
        <taxon>Zea</taxon>
    </lineage>
</organism>
<dbReference type="AlphaFoldDB" id="A0A1D6EMG6"/>
<protein>
    <submittedName>
        <fullName evidence="1">FAD/NAD(P)-binding oxidoreductase family protein</fullName>
    </submittedName>
</protein>
<dbReference type="EMBL" id="CM007648">
    <property type="protein sequence ID" value="ONM21064.1"/>
    <property type="molecule type" value="Genomic_DNA"/>
</dbReference>
<accession>A0A1D6EMG6</accession>
<dbReference type="InParanoid" id="A0A1D6EMG6"/>
<dbReference type="PANTHER" id="PTHR42841">
    <property type="entry name" value="AMINE OXIDASE"/>
    <property type="match status" value="1"/>
</dbReference>
<gene>
    <name evidence="1" type="ORF">ZEAMMB73_Zm00001d005422</name>
</gene>